<accession>A0ACC1NZS5</accession>
<dbReference type="Proteomes" id="UP001143856">
    <property type="component" value="Unassembled WGS sequence"/>
</dbReference>
<name>A0ACC1NZS5_9PEZI</name>
<organism evidence="1 2">
    <name type="scientific">Xylaria curta</name>
    <dbReference type="NCBI Taxonomy" id="42375"/>
    <lineage>
        <taxon>Eukaryota</taxon>
        <taxon>Fungi</taxon>
        <taxon>Dikarya</taxon>
        <taxon>Ascomycota</taxon>
        <taxon>Pezizomycotina</taxon>
        <taxon>Sordariomycetes</taxon>
        <taxon>Xylariomycetidae</taxon>
        <taxon>Xylariales</taxon>
        <taxon>Xylariaceae</taxon>
        <taxon>Xylaria</taxon>
    </lineage>
</organism>
<keyword evidence="2" id="KW-1185">Reference proteome</keyword>
<dbReference type="EMBL" id="JAPDGR010001244">
    <property type="protein sequence ID" value="KAJ2984686.1"/>
    <property type="molecule type" value="Genomic_DNA"/>
</dbReference>
<comment type="caution">
    <text evidence="1">The sequence shown here is derived from an EMBL/GenBank/DDBJ whole genome shotgun (WGS) entry which is preliminary data.</text>
</comment>
<evidence type="ECO:0000313" key="1">
    <source>
        <dbReference type="EMBL" id="KAJ2984686.1"/>
    </source>
</evidence>
<reference evidence="1" key="1">
    <citation type="submission" date="2022-10" db="EMBL/GenBank/DDBJ databases">
        <title>Genome Sequence of Xylaria curta.</title>
        <authorList>
            <person name="Buettner E."/>
        </authorList>
    </citation>
    <scope>NUCLEOTIDE SEQUENCE</scope>
    <source>
        <strain evidence="1">Babe10</strain>
    </source>
</reference>
<protein>
    <submittedName>
        <fullName evidence="1">Uncharacterized protein</fullName>
    </submittedName>
</protein>
<sequence>MSPANALALEDRVERLYNDLYRFAIANNRTHELNNYLTAATNTVISQNDTDQYKAASVLLEILRLVMVMEIPFTGSGSVPFANAFEQPFGTVLLDSRQDNEPRFDKEVIQILCSDDHLEPISLLRYLSVPQAMACRFRVLMPGHMSGLFISSYRAGLELLLGCHLTILQDPLRVEVGPTLLGDPKDMSDEILDQRIEIIMILEEYVTESNKTGETEDPIKWITRKTLPESSELDTASDGTLTGWADDPFSSIFERGVSKSWRLLAI</sequence>
<evidence type="ECO:0000313" key="2">
    <source>
        <dbReference type="Proteomes" id="UP001143856"/>
    </source>
</evidence>
<proteinExistence type="predicted"/>
<gene>
    <name evidence="1" type="ORF">NUW58_g5928</name>
</gene>